<evidence type="ECO:0000313" key="1">
    <source>
        <dbReference type="EMBL" id="KKL04464.1"/>
    </source>
</evidence>
<organism evidence="1">
    <name type="scientific">marine sediment metagenome</name>
    <dbReference type="NCBI Taxonomy" id="412755"/>
    <lineage>
        <taxon>unclassified sequences</taxon>
        <taxon>metagenomes</taxon>
        <taxon>ecological metagenomes</taxon>
    </lineage>
</organism>
<protein>
    <submittedName>
        <fullName evidence="1">Uncharacterized protein</fullName>
    </submittedName>
</protein>
<name>A0A0F9A4H4_9ZZZZ</name>
<comment type="caution">
    <text evidence="1">The sequence shown here is derived from an EMBL/GenBank/DDBJ whole genome shotgun (WGS) entry which is preliminary data.</text>
</comment>
<accession>A0A0F9A4H4</accession>
<proteinExistence type="predicted"/>
<reference evidence="1" key="1">
    <citation type="journal article" date="2015" name="Nature">
        <title>Complex archaea that bridge the gap between prokaryotes and eukaryotes.</title>
        <authorList>
            <person name="Spang A."/>
            <person name="Saw J.H."/>
            <person name="Jorgensen S.L."/>
            <person name="Zaremba-Niedzwiedzka K."/>
            <person name="Martijn J."/>
            <person name="Lind A.E."/>
            <person name="van Eijk R."/>
            <person name="Schleper C."/>
            <person name="Guy L."/>
            <person name="Ettema T.J."/>
        </authorList>
    </citation>
    <scope>NUCLEOTIDE SEQUENCE</scope>
</reference>
<sequence>MNKELIERIKHYIRENQGIIINLKYSILKD</sequence>
<dbReference type="EMBL" id="LAZR01044512">
    <property type="protein sequence ID" value="KKL04464.1"/>
    <property type="molecule type" value="Genomic_DNA"/>
</dbReference>
<dbReference type="AlphaFoldDB" id="A0A0F9A4H4"/>
<gene>
    <name evidence="1" type="ORF">LCGC14_2615800</name>
</gene>